<evidence type="ECO:0000313" key="2">
    <source>
        <dbReference type="Proteomes" id="UP000001052"/>
    </source>
</evidence>
<dbReference type="OrthoDB" id="5471290at2"/>
<organism evidence="1 2">
    <name type="scientific">Desulfohalobium retbaense (strain ATCC 49708 / DSM 5692 / JCM 16813 / HR100)</name>
    <dbReference type="NCBI Taxonomy" id="485915"/>
    <lineage>
        <taxon>Bacteria</taxon>
        <taxon>Pseudomonadati</taxon>
        <taxon>Thermodesulfobacteriota</taxon>
        <taxon>Desulfovibrionia</taxon>
        <taxon>Desulfovibrionales</taxon>
        <taxon>Desulfohalobiaceae</taxon>
        <taxon>Desulfohalobium</taxon>
    </lineage>
</organism>
<dbReference type="eggNOG" id="ENOG5032RPF">
    <property type="taxonomic scope" value="Bacteria"/>
</dbReference>
<protein>
    <submittedName>
        <fullName evidence="1">Uncharacterized protein</fullName>
    </submittedName>
</protein>
<dbReference type="EMBL" id="CP001734">
    <property type="protein sequence ID" value="ACV68718.1"/>
    <property type="molecule type" value="Genomic_DNA"/>
</dbReference>
<dbReference type="AlphaFoldDB" id="C8X2S1"/>
<name>C8X2S1_DESRD</name>
<dbReference type="Proteomes" id="UP000001052">
    <property type="component" value="Chromosome"/>
</dbReference>
<dbReference type="KEGG" id="drt:Dret_1431"/>
<dbReference type="RefSeq" id="WP_015751865.1">
    <property type="nucleotide sequence ID" value="NC_013223.1"/>
</dbReference>
<reference evidence="2" key="1">
    <citation type="submission" date="2009-09" db="EMBL/GenBank/DDBJ databases">
        <title>The complete chromosome of Desulfohalobium retbaense DSM 5692.</title>
        <authorList>
            <consortium name="US DOE Joint Genome Institute (JGI-PGF)"/>
            <person name="Lucas S."/>
            <person name="Copeland A."/>
            <person name="Lapidus A."/>
            <person name="Glavina del Rio T."/>
            <person name="Dalin E."/>
            <person name="Tice H."/>
            <person name="Bruce D."/>
            <person name="Goodwin L."/>
            <person name="Pitluck S."/>
            <person name="Kyrpides N."/>
            <person name="Mavromatis K."/>
            <person name="Ivanova N."/>
            <person name="Mikhailova N."/>
            <person name="Munk A.C."/>
            <person name="Brettin T."/>
            <person name="Detter J.C."/>
            <person name="Han C."/>
            <person name="Tapia R."/>
            <person name="Larimer F."/>
            <person name="Land M."/>
            <person name="Hauser L."/>
            <person name="Markowitz V."/>
            <person name="Cheng J.-F."/>
            <person name="Hugenholtz P."/>
            <person name="Woyke T."/>
            <person name="Wu D."/>
            <person name="Spring S."/>
            <person name="Klenk H.-P."/>
            <person name="Eisen J.A."/>
        </authorList>
    </citation>
    <scope>NUCLEOTIDE SEQUENCE [LARGE SCALE GENOMIC DNA]</scope>
    <source>
        <strain evidence="2">DSM 5692</strain>
    </source>
</reference>
<proteinExistence type="predicted"/>
<keyword evidence="2" id="KW-1185">Reference proteome</keyword>
<reference evidence="1 2" key="2">
    <citation type="journal article" date="2010" name="Stand. Genomic Sci.">
        <title>Complete genome sequence of Desulfohalobium retbaense type strain (HR(100)).</title>
        <authorList>
            <person name="Spring S."/>
            <person name="Nolan M."/>
            <person name="Lapidus A."/>
            <person name="Glavina Del Rio T."/>
            <person name="Copeland A."/>
            <person name="Tice H."/>
            <person name="Cheng J.F."/>
            <person name="Lucas S."/>
            <person name="Land M."/>
            <person name="Chen F."/>
            <person name="Bruce D."/>
            <person name="Goodwin L."/>
            <person name="Pitluck S."/>
            <person name="Ivanova N."/>
            <person name="Mavromatis K."/>
            <person name="Mikhailova N."/>
            <person name="Pati A."/>
            <person name="Chen A."/>
            <person name="Palaniappan K."/>
            <person name="Hauser L."/>
            <person name="Chang Y.J."/>
            <person name="Jeffries C.D."/>
            <person name="Munk C."/>
            <person name="Kiss H."/>
            <person name="Chain P."/>
            <person name="Han C."/>
            <person name="Brettin T."/>
            <person name="Detter J.C."/>
            <person name="Schuler E."/>
            <person name="Goker M."/>
            <person name="Rohde M."/>
            <person name="Bristow J."/>
            <person name="Eisen J.A."/>
            <person name="Markowitz V."/>
            <person name="Hugenholtz P."/>
            <person name="Kyrpides N.C."/>
            <person name="Klenk H.P."/>
        </authorList>
    </citation>
    <scope>NUCLEOTIDE SEQUENCE [LARGE SCALE GENOMIC DNA]</scope>
    <source>
        <strain evidence="1 2">DSM 5692</strain>
    </source>
</reference>
<accession>C8X2S1</accession>
<dbReference type="HOGENOM" id="CLU_1903272_0_0_7"/>
<evidence type="ECO:0000313" key="1">
    <source>
        <dbReference type="EMBL" id="ACV68718.1"/>
    </source>
</evidence>
<gene>
    <name evidence="1" type="ordered locus">Dret_1431</name>
</gene>
<sequence length="141" mass="15967">MDQASHDLTETAFLTDWTTDPQQAKPKYIYLKSLLENAEGVDISFKGRPGVTYSLRGRHVDQSQRDLFVMIDVIDDDPQDRWLSVCFYADMVQDPEELGDMVPEGLLGEDAVCFDLDTEADVDTQYVADRIKEAIEQARSA</sequence>